<protein>
    <submittedName>
        <fullName evidence="1">DUF3396 domain-containing protein</fullName>
    </submittedName>
</protein>
<reference evidence="1 2" key="1">
    <citation type="submission" date="2019-06" db="EMBL/GenBank/DDBJ databases">
        <title>Pseudomonas bimorpha sp. nov. isolated from bovine raw milk and skim milk concentrate.</title>
        <authorList>
            <person name="Hofmann K."/>
            <person name="Huptas C."/>
            <person name="Doll E."/>
            <person name="Scherer S."/>
            <person name="Wenning M."/>
        </authorList>
    </citation>
    <scope>NUCLEOTIDE SEQUENCE [LARGE SCALE GENOMIC DNA]</scope>
    <source>
        <strain evidence="1 2">DSM 108989</strain>
    </source>
</reference>
<keyword evidence="2" id="KW-1185">Reference proteome</keyword>
<sequence>MRHYHNAQISVNAVIKPLRVSNISSLNYGSIAGEVRLNERTSSLWMRRFDLPEGSPKLPPTSLYRCISAEEQQRINTDNKILDDISNKPHDEKFKF</sequence>
<accession>A0ABY3GD04</accession>
<evidence type="ECO:0000313" key="2">
    <source>
        <dbReference type="Proteomes" id="UP000318428"/>
    </source>
</evidence>
<proteinExistence type="predicted"/>
<dbReference type="RefSeq" id="WP_146387346.1">
    <property type="nucleotide sequence ID" value="NZ_VFIO01000012.1"/>
</dbReference>
<comment type="caution">
    <text evidence="1">The sequence shown here is derived from an EMBL/GenBank/DDBJ whole genome shotgun (WGS) entry which is preliminary data.</text>
</comment>
<dbReference type="Proteomes" id="UP000318428">
    <property type="component" value="Unassembled WGS sequence"/>
</dbReference>
<name>A0ABY3GD04_9PSED</name>
<evidence type="ECO:0000313" key="1">
    <source>
        <dbReference type="EMBL" id="TWR86185.1"/>
    </source>
</evidence>
<organism evidence="1 2">
    <name type="scientific">Pseudomonas saxonica</name>
    <dbReference type="NCBI Taxonomy" id="2600598"/>
    <lineage>
        <taxon>Bacteria</taxon>
        <taxon>Pseudomonadati</taxon>
        <taxon>Pseudomonadota</taxon>
        <taxon>Gammaproteobacteria</taxon>
        <taxon>Pseudomonadales</taxon>
        <taxon>Pseudomonadaceae</taxon>
        <taxon>Pseudomonas</taxon>
    </lineage>
</organism>
<gene>
    <name evidence="1" type="ORF">FJD38_21295</name>
</gene>
<dbReference type="EMBL" id="VFIO01000012">
    <property type="protein sequence ID" value="TWR86185.1"/>
    <property type="molecule type" value="Genomic_DNA"/>
</dbReference>